<dbReference type="GO" id="GO:0003700">
    <property type="term" value="F:DNA-binding transcription factor activity"/>
    <property type="evidence" value="ECO:0007669"/>
    <property type="project" value="InterPro"/>
</dbReference>
<sequence>MSHPIQTGSFQWMKSINKSAILNIIRLQGPISRSEIAKVTRLTSPTVTNIVAELLQSGLVVESDRGESTGGRKPILLKINGSAFGVIGVYAGAKKVRALAADLEGRAGEEVVLPVPPRPTKEQFVSIVQKAVHQVKEQIQKKGHPLLGIGVGMHGLVDPEQGISIYAPNLYLRDIPIASLLEEVFKVPVEVENDVRALAIGESWFGQGQGIDDFISVHVGTGVGAGIIAEGRLVHGPSFTAGEVGHTTIDARGPLCNCGNHGCLEAFVAAPAMVRRAREQLQTGVSSSLSDKLQDTADSLTGEAIFQAARAGDTFAAEILAETGRYLGIGLSNLVNLFNPRKIILSGGVIAAGPLVLDPLKQTIRERALSIPAGDVSIVPSTLGRSGRAIGAYTLVLQKLFQPQMS</sequence>
<evidence type="ECO:0000313" key="6">
    <source>
        <dbReference type="Proteomes" id="UP000199387"/>
    </source>
</evidence>
<protein>
    <submittedName>
        <fullName evidence="5">ROK family protein (Putative glucokinase)</fullName>
    </submittedName>
</protein>
<comment type="similarity">
    <text evidence="2">Belongs to the ROK (NagC/XylR) family.</text>
</comment>
<dbReference type="PANTHER" id="PTHR18964:SF149">
    <property type="entry name" value="BIFUNCTIONAL UDP-N-ACETYLGLUCOSAMINE 2-EPIMERASE_N-ACETYLMANNOSAMINE KINASE"/>
    <property type="match status" value="1"/>
</dbReference>
<dbReference type="STRING" id="1236220.SAMN04488112_11121"/>
<keyword evidence="3" id="KW-0119">Carbohydrate metabolism</keyword>
<reference evidence="5 6" key="1">
    <citation type="submission" date="2016-10" db="EMBL/GenBank/DDBJ databases">
        <authorList>
            <person name="de Groot N.N."/>
        </authorList>
    </citation>
    <scope>NUCLEOTIDE SEQUENCE [LARGE SCALE GENOMIC DNA]</scope>
    <source>
        <strain evidence="5 6">DSM 45514</strain>
    </source>
</reference>
<dbReference type="Pfam" id="PF00480">
    <property type="entry name" value="ROK"/>
    <property type="match status" value="1"/>
</dbReference>
<dbReference type="InterPro" id="IPR036388">
    <property type="entry name" value="WH-like_DNA-bd_sf"/>
</dbReference>
<dbReference type="SUPFAM" id="SSF46785">
    <property type="entry name" value="Winged helix' DNA-binding domain"/>
    <property type="match status" value="1"/>
</dbReference>
<name>A0A1G6MXC7_9BACL</name>
<dbReference type="InterPro" id="IPR000835">
    <property type="entry name" value="HTH_MarR-typ"/>
</dbReference>
<keyword evidence="6" id="KW-1185">Reference proteome</keyword>
<evidence type="ECO:0000259" key="4">
    <source>
        <dbReference type="Pfam" id="PF01047"/>
    </source>
</evidence>
<comment type="function">
    <text evidence="1">Transcriptional repressor of xylose-utilizing enzymes.</text>
</comment>
<evidence type="ECO:0000256" key="2">
    <source>
        <dbReference type="ARBA" id="ARBA00006479"/>
    </source>
</evidence>
<dbReference type="OrthoDB" id="9796533at2"/>
<dbReference type="PROSITE" id="PS01125">
    <property type="entry name" value="ROK"/>
    <property type="match status" value="1"/>
</dbReference>
<accession>A0A1G6MXC7</accession>
<dbReference type="Proteomes" id="UP000199387">
    <property type="component" value="Unassembled WGS sequence"/>
</dbReference>
<dbReference type="GO" id="GO:0016301">
    <property type="term" value="F:kinase activity"/>
    <property type="evidence" value="ECO:0007669"/>
    <property type="project" value="UniProtKB-KW"/>
</dbReference>
<keyword evidence="3" id="KW-0859">Xylose metabolism</keyword>
<gene>
    <name evidence="5" type="ORF">SAMN04488112_11121</name>
</gene>
<dbReference type="Pfam" id="PF01047">
    <property type="entry name" value="MarR"/>
    <property type="match status" value="1"/>
</dbReference>
<keyword evidence="5" id="KW-0418">Kinase</keyword>
<evidence type="ECO:0000313" key="5">
    <source>
        <dbReference type="EMBL" id="SDC59847.1"/>
    </source>
</evidence>
<evidence type="ECO:0000256" key="3">
    <source>
        <dbReference type="ARBA" id="ARBA00022629"/>
    </source>
</evidence>
<proteinExistence type="inferred from homology"/>
<dbReference type="Gene3D" id="3.30.420.40">
    <property type="match status" value="2"/>
</dbReference>
<dbReference type="InterPro" id="IPR049874">
    <property type="entry name" value="ROK_cs"/>
</dbReference>
<dbReference type="InterPro" id="IPR036390">
    <property type="entry name" value="WH_DNA-bd_sf"/>
</dbReference>
<dbReference type="AlphaFoldDB" id="A0A1G6MXC7"/>
<dbReference type="EMBL" id="FMZA01000011">
    <property type="protein sequence ID" value="SDC59847.1"/>
    <property type="molecule type" value="Genomic_DNA"/>
</dbReference>
<dbReference type="CDD" id="cd24076">
    <property type="entry name" value="ASKHA_ATPase_ROK_BsXylR-like"/>
    <property type="match status" value="1"/>
</dbReference>
<dbReference type="InterPro" id="IPR043129">
    <property type="entry name" value="ATPase_NBD"/>
</dbReference>
<keyword evidence="5" id="KW-0808">Transferase</keyword>
<dbReference type="InterPro" id="IPR000600">
    <property type="entry name" value="ROK"/>
</dbReference>
<dbReference type="PANTHER" id="PTHR18964">
    <property type="entry name" value="ROK (REPRESSOR, ORF, KINASE) FAMILY"/>
    <property type="match status" value="1"/>
</dbReference>
<dbReference type="RefSeq" id="WP_091570137.1">
    <property type="nucleotide sequence ID" value="NZ_FMZA01000011.1"/>
</dbReference>
<dbReference type="GO" id="GO:0042732">
    <property type="term" value="P:D-xylose metabolic process"/>
    <property type="evidence" value="ECO:0007669"/>
    <property type="project" value="UniProtKB-KW"/>
</dbReference>
<feature type="domain" description="HTH marR-type" evidence="4">
    <location>
        <begin position="19"/>
        <end position="60"/>
    </location>
</feature>
<organism evidence="5 6">
    <name type="scientific">Melghirimyces thermohalophilus</name>
    <dbReference type="NCBI Taxonomy" id="1236220"/>
    <lineage>
        <taxon>Bacteria</taxon>
        <taxon>Bacillati</taxon>
        <taxon>Bacillota</taxon>
        <taxon>Bacilli</taxon>
        <taxon>Bacillales</taxon>
        <taxon>Thermoactinomycetaceae</taxon>
        <taxon>Melghirimyces</taxon>
    </lineage>
</organism>
<dbReference type="SUPFAM" id="SSF53067">
    <property type="entry name" value="Actin-like ATPase domain"/>
    <property type="match status" value="1"/>
</dbReference>
<evidence type="ECO:0000256" key="1">
    <source>
        <dbReference type="ARBA" id="ARBA00002486"/>
    </source>
</evidence>
<dbReference type="Gene3D" id="1.10.10.10">
    <property type="entry name" value="Winged helix-like DNA-binding domain superfamily/Winged helix DNA-binding domain"/>
    <property type="match status" value="1"/>
</dbReference>